<reference evidence="4 5" key="1">
    <citation type="journal article" date="2018" name="Sci. Rep.">
        <title>Raphidocelis subcapitata (=Pseudokirchneriella subcapitata) provides an insight into genome evolution and environmental adaptations in the Sphaeropleales.</title>
        <authorList>
            <person name="Suzuki S."/>
            <person name="Yamaguchi H."/>
            <person name="Nakajima N."/>
            <person name="Kawachi M."/>
        </authorList>
    </citation>
    <scope>NUCLEOTIDE SEQUENCE [LARGE SCALE GENOMIC DNA]</scope>
    <source>
        <strain evidence="4 5">NIES-35</strain>
    </source>
</reference>
<organism evidence="4 5">
    <name type="scientific">Raphidocelis subcapitata</name>
    <dbReference type="NCBI Taxonomy" id="307507"/>
    <lineage>
        <taxon>Eukaryota</taxon>
        <taxon>Viridiplantae</taxon>
        <taxon>Chlorophyta</taxon>
        <taxon>core chlorophytes</taxon>
        <taxon>Chlorophyceae</taxon>
        <taxon>CS clade</taxon>
        <taxon>Sphaeropleales</taxon>
        <taxon>Selenastraceae</taxon>
        <taxon>Raphidocelis</taxon>
    </lineage>
</organism>
<dbReference type="InterPro" id="IPR023631">
    <property type="entry name" value="Amidase_dom"/>
</dbReference>
<accession>A0A2V0PJM5</accession>
<dbReference type="InterPro" id="IPR000120">
    <property type="entry name" value="Amidase"/>
</dbReference>
<sequence>MPLLSAALWTEADVSAAPYDLGGLAGPPLTGAALCAYRALAESAAAGALVQRATMSRSGVPQLMAAIVPEAPQFSGVPPPPTAPEGAAARVADAASPAGRVNAALSALGADPRRPGRVGGAAKGGGGRASGSGAGGGGEGGVQGAEPRRATVLDYHNAYRQGAVTPSDVAEALISFLTAPGAPQRVWLCDFRPDHLRAQAAAATARYAARAPLSVLDGVPFAVKDSVPAYAHETGHGTTFLGHMRGPVAEVAHEAPAVAALRSLGAVCIGKTQMQEFGVLPTGISCKQGLARNPFDPRRIVGGSSGGSACVVAAGVCPFAIGTDGGGSVRIPAALCGVVGFKPTQGRMSADNDNASMVTLGPLAGTVGDALLAYAAMACLGSCARSPLAPPPGSPAPPRPPGALPAGSTTAEGAAAEVAAAAAAVAAAAAAPPFDAGMGEDAAARPPLALPKALFPAPFLAGGGARALADARPLAGVRVGVYDPWFNDADPPVVAACRGALDTLTALGATIVSVRLPELEQLRVASTLVIMSELFSVYRWVWSAPALRRQLHEDTRVVLALASRLLACHYLQSLRVRRRASHHWRRAFGGCDLIATPATACLAPRLARGAERAGLLHLPTTGRLLRFSIQANMLGLPAITVPISTVDPADGGSGSGAAAAASPPLPVSLQLIGPAWADASVLRAGALLEAALRARGDSAPLPPLMMPWPLGGGAAGE</sequence>
<comment type="caution">
    <text evidence="4">The sequence shown here is derived from an EMBL/GenBank/DDBJ whole genome shotgun (WGS) entry which is preliminary data.</text>
</comment>
<dbReference type="Gene3D" id="3.90.1300.10">
    <property type="entry name" value="Amidase signature (AS) domain"/>
    <property type="match status" value="1"/>
</dbReference>
<comment type="similarity">
    <text evidence="1">Belongs to the amidase family.</text>
</comment>
<feature type="compositionally biased region" description="Gly residues" evidence="2">
    <location>
        <begin position="117"/>
        <end position="143"/>
    </location>
</feature>
<proteinExistence type="inferred from homology"/>
<dbReference type="Pfam" id="PF01425">
    <property type="entry name" value="Amidase"/>
    <property type="match status" value="2"/>
</dbReference>
<dbReference type="PROSITE" id="PS00571">
    <property type="entry name" value="AMIDASES"/>
    <property type="match status" value="1"/>
</dbReference>
<evidence type="ECO:0000313" key="5">
    <source>
        <dbReference type="Proteomes" id="UP000247498"/>
    </source>
</evidence>
<dbReference type="PANTHER" id="PTHR11895">
    <property type="entry name" value="TRANSAMIDASE"/>
    <property type="match status" value="1"/>
</dbReference>
<dbReference type="AlphaFoldDB" id="A0A2V0PJM5"/>
<keyword evidence="5" id="KW-1185">Reference proteome</keyword>
<evidence type="ECO:0000259" key="3">
    <source>
        <dbReference type="Pfam" id="PF01425"/>
    </source>
</evidence>
<protein>
    <submittedName>
        <fullName evidence="4">Fatty acid amide hydrolase-like</fullName>
    </submittedName>
</protein>
<dbReference type="InterPro" id="IPR020556">
    <property type="entry name" value="Amidase_CS"/>
</dbReference>
<feature type="domain" description="Amidase" evidence="3">
    <location>
        <begin position="184"/>
        <end position="379"/>
    </location>
</feature>
<keyword evidence="4" id="KW-0378">Hydrolase</keyword>
<evidence type="ECO:0000256" key="2">
    <source>
        <dbReference type="SAM" id="MobiDB-lite"/>
    </source>
</evidence>
<dbReference type="FunCoup" id="A0A2V0PJM5">
    <property type="interactions" value="710"/>
</dbReference>
<gene>
    <name evidence="4" type="ORF">Rsub_11429</name>
</gene>
<dbReference type="PANTHER" id="PTHR11895:SF67">
    <property type="entry name" value="AMIDASE DOMAIN-CONTAINING PROTEIN"/>
    <property type="match status" value="1"/>
</dbReference>
<feature type="compositionally biased region" description="Pro residues" evidence="2">
    <location>
        <begin position="388"/>
        <end position="403"/>
    </location>
</feature>
<dbReference type="InterPro" id="IPR036928">
    <property type="entry name" value="AS_sf"/>
</dbReference>
<evidence type="ECO:0000256" key="1">
    <source>
        <dbReference type="ARBA" id="ARBA00009199"/>
    </source>
</evidence>
<name>A0A2V0PJM5_9CHLO</name>
<dbReference type="GO" id="GO:0016787">
    <property type="term" value="F:hydrolase activity"/>
    <property type="evidence" value="ECO:0007669"/>
    <property type="project" value="UniProtKB-KW"/>
</dbReference>
<dbReference type="EMBL" id="BDRX01000150">
    <property type="protein sequence ID" value="GBF99222.1"/>
    <property type="molecule type" value="Genomic_DNA"/>
</dbReference>
<dbReference type="STRING" id="307507.A0A2V0PJM5"/>
<feature type="domain" description="Amidase" evidence="3">
    <location>
        <begin position="474"/>
        <end position="682"/>
    </location>
</feature>
<feature type="region of interest" description="Disordered" evidence="2">
    <location>
        <begin position="388"/>
        <end position="410"/>
    </location>
</feature>
<dbReference type="Proteomes" id="UP000247498">
    <property type="component" value="Unassembled WGS sequence"/>
</dbReference>
<feature type="region of interest" description="Disordered" evidence="2">
    <location>
        <begin position="106"/>
        <end position="145"/>
    </location>
</feature>
<dbReference type="InParanoid" id="A0A2V0PJM5"/>
<dbReference type="OrthoDB" id="421993at2759"/>
<dbReference type="SUPFAM" id="SSF75304">
    <property type="entry name" value="Amidase signature (AS) enzymes"/>
    <property type="match status" value="1"/>
</dbReference>
<evidence type="ECO:0000313" key="4">
    <source>
        <dbReference type="EMBL" id="GBF99222.1"/>
    </source>
</evidence>